<reference evidence="3" key="1">
    <citation type="journal article" date="2019" name="Int. J. Syst. Evol. Microbiol.">
        <title>The Global Catalogue of Microorganisms (GCM) 10K type strain sequencing project: providing services to taxonomists for standard genome sequencing and annotation.</title>
        <authorList>
            <consortium name="The Broad Institute Genomics Platform"/>
            <consortium name="The Broad Institute Genome Sequencing Center for Infectious Disease"/>
            <person name="Wu L."/>
            <person name="Ma J."/>
        </authorList>
    </citation>
    <scope>NUCLEOTIDE SEQUENCE [LARGE SCALE GENOMIC DNA]</scope>
    <source>
        <strain evidence="3">JCM 30331</strain>
    </source>
</reference>
<feature type="compositionally biased region" description="Low complexity" evidence="1">
    <location>
        <begin position="64"/>
        <end position="74"/>
    </location>
</feature>
<sequence>MIIYAEINKFPGRPFQLPNPASPDQVCPGVVAAYPELSEVNQGQPERSQRCEMKVGKGLNTTCSGSYSSSDSVSGPAMGSVK</sequence>
<name>A0ABQ2EZJ4_9DEIO</name>
<keyword evidence="3" id="KW-1185">Reference proteome</keyword>
<gene>
    <name evidence="2" type="ORF">GCM10008955_22870</name>
</gene>
<accession>A0ABQ2EZJ4</accession>
<evidence type="ECO:0000313" key="2">
    <source>
        <dbReference type="EMBL" id="GGK28476.1"/>
    </source>
</evidence>
<dbReference type="Proteomes" id="UP000647587">
    <property type="component" value="Unassembled WGS sequence"/>
</dbReference>
<protein>
    <submittedName>
        <fullName evidence="2">Uncharacterized protein</fullName>
    </submittedName>
</protein>
<dbReference type="EMBL" id="BMPP01000008">
    <property type="protein sequence ID" value="GGK28476.1"/>
    <property type="molecule type" value="Genomic_DNA"/>
</dbReference>
<comment type="caution">
    <text evidence="2">The sequence shown here is derived from an EMBL/GenBank/DDBJ whole genome shotgun (WGS) entry which is preliminary data.</text>
</comment>
<evidence type="ECO:0000313" key="3">
    <source>
        <dbReference type="Proteomes" id="UP000647587"/>
    </source>
</evidence>
<proteinExistence type="predicted"/>
<evidence type="ECO:0000256" key="1">
    <source>
        <dbReference type="SAM" id="MobiDB-lite"/>
    </source>
</evidence>
<organism evidence="2 3">
    <name type="scientific">Deinococcus malanensis</name>
    <dbReference type="NCBI Taxonomy" id="1706855"/>
    <lineage>
        <taxon>Bacteria</taxon>
        <taxon>Thermotogati</taxon>
        <taxon>Deinococcota</taxon>
        <taxon>Deinococci</taxon>
        <taxon>Deinococcales</taxon>
        <taxon>Deinococcaceae</taxon>
        <taxon>Deinococcus</taxon>
    </lineage>
</organism>
<feature type="region of interest" description="Disordered" evidence="1">
    <location>
        <begin position="63"/>
        <end position="82"/>
    </location>
</feature>